<name>A0A401TCZ2_CHIPU</name>
<feature type="compositionally biased region" description="Basic and acidic residues" evidence="1">
    <location>
        <begin position="93"/>
        <end position="117"/>
    </location>
</feature>
<evidence type="ECO:0000313" key="3">
    <source>
        <dbReference type="Proteomes" id="UP000287033"/>
    </source>
</evidence>
<keyword evidence="3" id="KW-1185">Reference proteome</keyword>
<dbReference type="AlphaFoldDB" id="A0A401TCZ2"/>
<dbReference type="Proteomes" id="UP000287033">
    <property type="component" value="Unassembled WGS sequence"/>
</dbReference>
<proteinExistence type="predicted"/>
<sequence length="117" mass="13477">MTSLSPSLSPSPAPYFSSFRLLEERLDSVFKDTLTIRETHIANLRSQLEDAGRRNQELSDQLQELKRELEEPEQREESPGRTVAMTMEGEAPSEAKSERRESLREVSSDRLIEVERK</sequence>
<comment type="caution">
    <text evidence="2">The sequence shown here is derived from an EMBL/GenBank/DDBJ whole genome shotgun (WGS) entry which is preliminary data.</text>
</comment>
<dbReference type="EMBL" id="BEZZ01032268">
    <property type="protein sequence ID" value="GCC40465.1"/>
    <property type="molecule type" value="Genomic_DNA"/>
</dbReference>
<protein>
    <submittedName>
        <fullName evidence="2">Uncharacterized protein</fullName>
    </submittedName>
</protein>
<organism evidence="2 3">
    <name type="scientific">Chiloscyllium punctatum</name>
    <name type="common">Brownbanded bambooshark</name>
    <name type="synonym">Hemiscyllium punctatum</name>
    <dbReference type="NCBI Taxonomy" id="137246"/>
    <lineage>
        <taxon>Eukaryota</taxon>
        <taxon>Metazoa</taxon>
        <taxon>Chordata</taxon>
        <taxon>Craniata</taxon>
        <taxon>Vertebrata</taxon>
        <taxon>Chondrichthyes</taxon>
        <taxon>Elasmobranchii</taxon>
        <taxon>Galeomorphii</taxon>
        <taxon>Galeoidea</taxon>
        <taxon>Orectolobiformes</taxon>
        <taxon>Hemiscylliidae</taxon>
        <taxon>Chiloscyllium</taxon>
    </lineage>
</organism>
<feature type="region of interest" description="Disordered" evidence="1">
    <location>
        <begin position="66"/>
        <end position="117"/>
    </location>
</feature>
<evidence type="ECO:0000256" key="1">
    <source>
        <dbReference type="SAM" id="MobiDB-lite"/>
    </source>
</evidence>
<evidence type="ECO:0000313" key="2">
    <source>
        <dbReference type="EMBL" id="GCC40465.1"/>
    </source>
</evidence>
<feature type="non-terminal residue" evidence="2">
    <location>
        <position position="117"/>
    </location>
</feature>
<gene>
    <name evidence="2" type="ORF">chiPu_0024070</name>
</gene>
<reference evidence="2 3" key="1">
    <citation type="journal article" date="2018" name="Nat. Ecol. Evol.">
        <title>Shark genomes provide insights into elasmobranch evolution and the origin of vertebrates.</title>
        <authorList>
            <person name="Hara Y"/>
            <person name="Yamaguchi K"/>
            <person name="Onimaru K"/>
            <person name="Kadota M"/>
            <person name="Koyanagi M"/>
            <person name="Keeley SD"/>
            <person name="Tatsumi K"/>
            <person name="Tanaka K"/>
            <person name="Motone F"/>
            <person name="Kageyama Y"/>
            <person name="Nozu R"/>
            <person name="Adachi N"/>
            <person name="Nishimura O"/>
            <person name="Nakagawa R"/>
            <person name="Tanegashima C"/>
            <person name="Kiyatake I"/>
            <person name="Matsumoto R"/>
            <person name="Murakumo K"/>
            <person name="Nishida K"/>
            <person name="Terakita A"/>
            <person name="Kuratani S"/>
            <person name="Sato K"/>
            <person name="Hyodo S Kuraku.S."/>
        </authorList>
    </citation>
    <scope>NUCLEOTIDE SEQUENCE [LARGE SCALE GENOMIC DNA]</scope>
</reference>
<accession>A0A401TCZ2</accession>